<feature type="transmembrane region" description="Helical" evidence="1">
    <location>
        <begin position="238"/>
        <end position="262"/>
    </location>
</feature>
<protein>
    <submittedName>
        <fullName evidence="2">Uncharacterized protein DUF4153</fullName>
    </submittedName>
</protein>
<feature type="transmembrane region" description="Helical" evidence="1">
    <location>
        <begin position="86"/>
        <end position="106"/>
    </location>
</feature>
<sequence>MNVFKRAVSQIQKGAVKSFQTFPAAIANALAFSLVTIVRIHLDWPEQESYNFLFNCLHWAFALGAILSLAAITAAKSRIGDKKSFMTANVVGVLAAASAFLLLYAFGGTDPEFTGIRYKTISIIAASRVGVLMLISFLTFIVMAGYPKDQSDFAHSYFMTHKAFFIAILYGIVIMSGTSAVAGAIRALLYREMSSKVYMYIGTISGFLAFTIFLGYFPDFSKGNVDEHRAVAQKQPKFVEVLFQYIMVPIVLAMTVVLLLWAGKTIVGGMRADFIRLSSIATSFAVSGIWLHIMVTHNETAIAKFYKKVYPVAVLFILAFEAWAFVLQLQKYGLKTTEYFFIVVWVAALFAAILLIIKKSKAHIGIVAVVCSLAAITVLPFVGYNALPVTAQINRLENLLNNEGMLEDDKLIPAAAEPDKNVRESITDAVSFLAGTNEAKLPSWFDRDLQNSNTFKSKMGFEQIWPQPDDFYEGSPGFYMSTSLYREQVAVDVSNYNWAVSFQDYYEKNQDGGITVKGKRGTYDVYWTYTPPDNLPDLKIMLNSRTIIEDDLNTYIDKIIEKYPPGNMESSQKVPLDDMSIKFETPEVEVMLVLRDLSISLDTREDRINYWINPDALYIREKQ</sequence>
<gene>
    <name evidence="2" type="ORF">LY60_01871</name>
</gene>
<feature type="transmembrane region" description="Helical" evidence="1">
    <location>
        <begin position="118"/>
        <end position="142"/>
    </location>
</feature>
<feature type="transmembrane region" description="Helical" evidence="1">
    <location>
        <begin position="21"/>
        <end position="40"/>
    </location>
</feature>
<dbReference type="OrthoDB" id="1803378at2"/>
<keyword evidence="1" id="KW-0812">Transmembrane</keyword>
<feature type="transmembrane region" description="Helical" evidence="1">
    <location>
        <begin position="274"/>
        <end position="297"/>
    </location>
</feature>
<evidence type="ECO:0000256" key="1">
    <source>
        <dbReference type="SAM" id="Phobius"/>
    </source>
</evidence>
<keyword evidence="1" id="KW-1133">Transmembrane helix</keyword>
<evidence type="ECO:0000313" key="3">
    <source>
        <dbReference type="Proteomes" id="UP000315343"/>
    </source>
</evidence>
<dbReference type="RefSeq" id="WP_145082602.1">
    <property type="nucleotide sequence ID" value="NZ_VLKH01000004.1"/>
</dbReference>
<feature type="transmembrane region" description="Helical" evidence="1">
    <location>
        <begin position="52"/>
        <end position="74"/>
    </location>
</feature>
<accession>A0A562JBQ2</accession>
<comment type="caution">
    <text evidence="2">The sequence shown here is derived from an EMBL/GenBank/DDBJ whole genome shotgun (WGS) entry which is preliminary data.</text>
</comment>
<dbReference type="EMBL" id="VLKH01000004">
    <property type="protein sequence ID" value="TWH80609.1"/>
    <property type="molecule type" value="Genomic_DNA"/>
</dbReference>
<keyword evidence="3" id="KW-1185">Reference proteome</keyword>
<feature type="transmembrane region" description="Helical" evidence="1">
    <location>
        <begin position="339"/>
        <end position="357"/>
    </location>
</feature>
<organism evidence="2 3">
    <name type="scientific">Sedimentibacter saalensis</name>
    <dbReference type="NCBI Taxonomy" id="130788"/>
    <lineage>
        <taxon>Bacteria</taxon>
        <taxon>Bacillati</taxon>
        <taxon>Bacillota</taxon>
        <taxon>Tissierellia</taxon>
        <taxon>Sedimentibacter</taxon>
    </lineage>
</organism>
<evidence type="ECO:0000313" key="2">
    <source>
        <dbReference type="EMBL" id="TWH80609.1"/>
    </source>
</evidence>
<feature type="transmembrane region" description="Helical" evidence="1">
    <location>
        <begin position="364"/>
        <end position="387"/>
    </location>
</feature>
<dbReference type="Proteomes" id="UP000315343">
    <property type="component" value="Unassembled WGS sequence"/>
</dbReference>
<reference evidence="2 3" key="1">
    <citation type="submission" date="2019-07" db="EMBL/GenBank/DDBJ databases">
        <title>Genomic Encyclopedia of Type Strains, Phase I: the one thousand microbial genomes (KMG-I) project.</title>
        <authorList>
            <person name="Kyrpides N."/>
        </authorList>
    </citation>
    <scope>NUCLEOTIDE SEQUENCE [LARGE SCALE GENOMIC DNA]</scope>
    <source>
        <strain evidence="2 3">DSM 13558</strain>
    </source>
</reference>
<feature type="transmembrane region" description="Helical" evidence="1">
    <location>
        <begin position="163"/>
        <end position="185"/>
    </location>
</feature>
<proteinExistence type="predicted"/>
<feature type="transmembrane region" description="Helical" evidence="1">
    <location>
        <begin position="309"/>
        <end position="327"/>
    </location>
</feature>
<name>A0A562JBQ2_9FIRM</name>
<dbReference type="AlphaFoldDB" id="A0A562JBQ2"/>
<feature type="transmembrane region" description="Helical" evidence="1">
    <location>
        <begin position="197"/>
        <end position="217"/>
    </location>
</feature>
<keyword evidence="1" id="KW-0472">Membrane</keyword>